<evidence type="ECO:0000313" key="9">
    <source>
        <dbReference type="Proteomes" id="UP001163823"/>
    </source>
</evidence>
<evidence type="ECO:0000256" key="3">
    <source>
        <dbReference type="ARBA" id="ARBA00022741"/>
    </source>
</evidence>
<proteinExistence type="predicted"/>
<gene>
    <name evidence="8" type="ORF">O6P43_002892</name>
</gene>
<dbReference type="GO" id="GO:0007165">
    <property type="term" value="P:signal transduction"/>
    <property type="evidence" value="ECO:0007669"/>
    <property type="project" value="TreeGrafter"/>
</dbReference>
<reference evidence="8" key="1">
    <citation type="journal article" date="2023" name="Science">
        <title>Elucidation of the pathway for biosynthesis of saponin adjuvants from the soapbark tree.</title>
        <authorList>
            <person name="Reed J."/>
            <person name="Orme A."/>
            <person name="El-Demerdash A."/>
            <person name="Owen C."/>
            <person name="Martin L.B.B."/>
            <person name="Misra R.C."/>
            <person name="Kikuchi S."/>
            <person name="Rejzek M."/>
            <person name="Martin A.C."/>
            <person name="Harkess A."/>
            <person name="Leebens-Mack J."/>
            <person name="Louveau T."/>
            <person name="Stephenson M.J."/>
            <person name="Osbourn A."/>
        </authorList>
    </citation>
    <scope>NUCLEOTIDE SEQUENCE</scope>
    <source>
        <strain evidence="8">S10</strain>
    </source>
</reference>
<keyword evidence="3" id="KW-0547">Nucleotide-binding</keyword>
<accession>A0AAD7QDH0</accession>
<keyword evidence="2" id="KW-0808">Transferase</keyword>
<dbReference type="EMBL" id="JARAOO010000002">
    <property type="protein sequence ID" value="KAJ7979498.1"/>
    <property type="molecule type" value="Genomic_DNA"/>
</dbReference>
<evidence type="ECO:0000256" key="1">
    <source>
        <dbReference type="ARBA" id="ARBA00022527"/>
    </source>
</evidence>
<dbReference type="GO" id="GO:0004674">
    <property type="term" value="F:protein serine/threonine kinase activity"/>
    <property type="evidence" value="ECO:0007669"/>
    <property type="project" value="UniProtKB-KW"/>
</dbReference>
<keyword evidence="9" id="KW-1185">Reference proteome</keyword>
<dbReference type="Gene3D" id="3.30.310.80">
    <property type="entry name" value="Kinase associated domain 1, KA1"/>
    <property type="match status" value="1"/>
</dbReference>
<dbReference type="KEGG" id="qsa:O6P43_002892"/>
<evidence type="ECO:0000256" key="6">
    <source>
        <dbReference type="SAM" id="MobiDB-lite"/>
    </source>
</evidence>
<dbReference type="PANTHER" id="PTHR43895:SF123">
    <property type="entry name" value="NON-SPECIFIC SERINE_THREONINE PROTEIN KINASE"/>
    <property type="match status" value="1"/>
</dbReference>
<protein>
    <submittedName>
        <fullName evidence="8">Non-specific serine/threonine protein kinase</fullName>
    </submittedName>
</protein>
<dbReference type="InterPro" id="IPR011009">
    <property type="entry name" value="Kinase-like_dom_sf"/>
</dbReference>
<name>A0AAD7QDH0_QUISA</name>
<evidence type="ECO:0000313" key="8">
    <source>
        <dbReference type="EMBL" id="KAJ7979498.1"/>
    </source>
</evidence>
<dbReference type="AlphaFoldDB" id="A0AAD7QDH0"/>
<feature type="region of interest" description="Disordered" evidence="6">
    <location>
        <begin position="420"/>
        <end position="439"/>
    </location>
</feature>
<feature type="domain" description="Protein kinase" evidence="7">
    <location>
        <begin position="9"/>
        <end position="253"/>
    </location>
</feature>
<evidence type="ECO:0000256" key="2">
    <source>
        <dbReference type="ARBA" id="ARBA00022679"/>
    </source>
</evidence>
<organism evidence="8 9">
    <name type="scientific">Quillaja saponaria</name>
    <name type="common">Soap bark tree</name>
    <dbReference type="NCBI Taxonomy" id="32244"/>
    <lineage>
        <taxon>Eukaryota</taxon>
        <taxon>Viridiplantae</taxon>
        <taxon>Streptophyta</taxon>
        <taxon>Embryophyta</taxon>
        <taxon>Tracheophyta</taxon>
        <taxon>Spermatophyta</taxon>
        <taxon>Magnoliopsida</taxon>
        <taxon>eudicotyledons</taxon>
        <taxon>Gunneridae</taxon>
        <taxon>Pentapetalae</taxon>
        <taxon>rosids</taxon>
        <taxon>fabids</taxon>
        <taxon>Fabales</taxon>
        <taxon>Quillajaceae</taxon>
        <taxon>Quillaja</taxon>
    </lineage>
</organism>
<dbReference type="SMART" id="SM00220">
    <property type="entry name" value="S_TKc"/>
    <property type="match status" value="1"/>
</dbReference>
<evidence type="ECO:0000256" key="5">
    <source>
        <dbReference type="ARBA" id="ARBA00022840"/>
    </source>
</evidence>
<dbReference type="GO" id="GO:0005524">
    <property type="term" value="F:ATP binding"/>
    <property type="evidence" value="ECO:0007669"/>
    <property type="project" value="UniProtKB-KW"/>
</dbReference>
<evidence type="ECO:0000256" key="4">
    <source>
        <dbReference type="ARBA" id="ARBA00022777"/>
    </source>
</evidence>
<dbReference type="InterPro" id="IPR000719">
    <property type="entry name" value="Prot_kinase_dom"/>
</dbReference>
<keyword evidence="5" id="KW-0067">ATP-binding</keyword>
<keyword evidence="4 8" id="KW-0418">Kinase</keyword>
<dbReference type="Gene3D" id="3.30.200.20">
    <property type="entry name" value="Phosphorylase Kinase, domain 1"/>
    <property type="match status" value="1"/>
</dbReference>
<dbReference type="PROSITE" id="PS50011">
    <property type="entry name" value="PROTEIN_KINASE_DOM"/>
    <property type="match status" value="1"/>
</dbReference>
<evidence type="ECO:0000259" key="7">
    <source>
        <dbReference type="PROSITE" id="PS50011"/>
    </source>
</evidence>
<keyword evidence="1 8" id="KW-0723">Serine/threonine-protein kinase</keyword>
<dbReference type="SUPFAM" id="SSF56112">
    <property type="entry name" value="Protein kinase-like (PK-like)"/>
    <property type="match status" value="1"/>
</dbReference>
<comment type="caution">
    <text evidence="8">The sequence shown here is derived from an EMBL/GenBank/DDBJ whole genome shotgun (WGS) entry which is preliminary data.</text>
</comment>
<sequence length="439" mass="50322">MGFPNNVGNYQLSRTIEGTFAKVKLSTNTTNDQFVAIKVIDKQMIMESNLKYQATTNPSFPSFSREKHDQWLRHCFLFLIFYTWKLYISGAKRDKNNEASASTQYRTNTRDYRHKDKNIYCYGICVRRTTLKQDVICKEILASHIAARNLLLDSKGNLKGSNFGLSALQKPGDLLTIACCSPSYVAPELLVNKGYDAAAADICREEYAFPLWFTESQKKLISRILKPQARKRITKPEIVEKITIPEIVEDEWFQRDYLLPCGYGSEENIHFDDVSTAFDSIEVKYQQMARYNDVIRLKRTLIFTEISKNLHGPFEEQDHKKSTRLGSTHKINETIKKIESAAMDMKMHSKQKMTRCSRSYLDLSTEVIEVAPTHCVVKIPKSAGELGVYTEFCKSLSSLLTQKSNVPSQTQDPEELHIRNENNRVNSNLKPGRNAHRSS</sequence>
<dbReference type="PANTHER" id="PTHR43895">
    <property type="entry name" value="CALCIUM/CALMODULIN-DEPENDENT PROTEIN KINASE KINASE-RELATED"/>
    <property type="match status" value="1"/>
</dbReference>
<dbReference type="Gene3D" id="1.10.510.10">
    <property type="entry name" value="Transferase(Phosphotransferase) domain 1"/>
    <property type="match status" value="1"/>
</dbReference>
<dbReference type="Proteomes" id="UP001163823">
    <property type="component" value="Chromosome 2"/>
</dbReference>